<dbReference type="InterPro" id="IPR036527">
    <property type="entry name" value="SCP2_sterol-bd_dom_sf"/>
</dbReference>
<dbReference type="PANTHER" id="PTHR33204">
    <property type="entry name" value="TRANSCRIPTIONAL REGULATOR, MARR FAMILY"/>
    <property type="match status" value="1"/>
</dbReference>
<organism evidence="5 6">
    <name type="scientific">Herbidospora galbida</name>
    <dbReference type="NCBI Taxonomy" id="2575442"/>
    <lineage>
        <taxon>Bacteria</taxon>
        <taxon>Bacillati</taxon>
        <taxon>Actinomycetota</taxon>
        <taxon>Actinomycetes</taxon>
        <taxon>Streptosporangiales</taxon>
        <taxon>Streptosporangiaceae</taxon>
        <taxon>Herbidospora</taxon>
    </lineage>
</organism>
<evidence type="ECO:0000259" key="4">
    <source>
        <dbReference type="PROSITE" id="PS51118"/>
    </source>
</evidence>
<comment type="caution">
    <text evidence="5">The sequence shown here is derived from an EMBL/GenBank/DDBJ whole genome shotgun (WGS) entry which is preliminary data.</text>
</comment>
<dbReference type="PANTHER" id="PTHR33204:SF18">
    <property type="entry name" value="TRANSCRIPTIONAL REGULATORY PROTEIN"/>
    <property type="match status" value="1"/>
</dbReference>
<dbReference type="EMBL" id="SZQA01000001">
    <property type="protein sequence ID" value="TKK91356.1"/>
    <property type="molecule type" value="Genomic_DNA"/>
</dbReference>
<name>A0A4U3MSN4_9ACTN</name>
<proteinExistence type="predicted"/>
<protein>
    <submittedName>
        <fullName evidence="5">Transcriptional regulator</fullName>
    </submittedName>
</protein>
<gene>
    <name evidence="5" type="ORF">FDA94_00690</name>
</gene>
<dbReference type="AlphaFoldDB" id="A0A4U3MSN4"/>
<dbReference type="RefSeq" id="WP_137245048.1">
    <property type="nucleotide sequence ID" value="NZ_SZQA01000001.1"/>
</dbReference>
<evidence type="ECO:0000256" key="3">
    <source>
        <dbReference type="ARBA" id="ARBA00023163"/>
    </source>
</evidence>
<dbReference type="SUPFAM" id="SSF55718">
    <property type="entry name" value="SCP-like"/>
    <property type="match status" value="1"/>
</dbReference>
<reference evidence="5 6" key="1">
    <citation type="submission" date="2019-04" db="EMBL/GenBank/DDBJ databases">
        <title>Herbidospora sp. NEAU-GS14.nov., a novel actinomycete isolated from soil.</title>
        <authorList>
            <person name="Han L."/>
        </authorList>
    </citation>
    <scope>NUCLEOTIDE SEQUENCE [LARGE SCALE GENOMIC DNA]</scope>
    <source>
        <strain evidence="5 6">NEAU-GS14</strain>
    </source>
</reference>
<dbReference type="InterPro" id="IPR036390">
    <property type="entry name" value="WH_DNA-bd_sf"/>
</dbReference>
<dbReference type="GO" id="GO:0003677">
    <property type="term" value="F:DNA binding"/>
    <property type="evidence" value="ECO:0007669"/>
    <property type="project" value="UniProtKB-KW"/>
</dbReference>
<dbReference type="PROSITE" id="PS51118">
    <property type="entry name" value="HTH_HXLR"/>
    <property type="match status" value="1"/>
</dbReference>
<keyword evidence="6" id="KW-1185">Reference proteome</keyword>
<dbReference type="Gene3D" id="1.10.10.10">
    <property type="entry name" value="Winged helix-like DNA-binding domain superfamily/Winged helix DNA-binding domain"/>
    <property type="match status" value="1"/>
</dbReference>
<dbReference type="Proteomes" id="UP000308705">
    <property type="component" value="Unassembled WGS sequence"/>
</dbReference>
<keyword evidence="1" id="KW-0805">Transcription regulation</keyword>
<dbReference type="SUPFAM" id="SSF46785">
    <property type="entry name" value="Winged helix' DNA-binding domain"/>
    <property type="match status" value="1"/>
</dbReference>
<dbReference type="Pfam" id="PF01638">
    <property type="entry name" value="HxlR"/>
    <property type="match status" value="1"/>
</dbReference>
<sequence length="219" mass="24005">MGHVRRNYGQYCGLAAALDVIGERWTLLIVRELLLGPRRYGELLEELPGIGTNLLAERLKVLHELGVVTRPQTRDQGYALTDLGRELREPVLSMARWGLHFIDAPADDVEVRAHWGFLAVQAMIDPDRATDIDESYEFRVDDVVFHIAVTDGKPVALDGPAEGDPAVVARTDARTFVEIGAKRLTPFEALASGRLQLVGDTDAIVRSSVLLGLMASPIG</sequence>
<dbReference type="Gene3D" id="3.30.1050.10">
    <property type="entry name" value="SCP2 sterol-binding domain"/>
    <property type="match status" value="1"/>
</dbReference>
<accession>A0A4U3MSN4</accession>
<evidence type="ECO:0000313" key="5">
    <source>
        <dbReference type="EMBL" id="TKK91356.1"/>
    </source>
</evidence>
<evidence type="ECO:0000256" key="2">
    <source>
        <dbReference type="ARBA" id="ARBA00023125"/>
    </source>
</evidence>
<dbReference type="InterPro" id="IPR036388">
    <property type="entry name" value="WH-like_DNA-bd_sf"/>
</dbReference>
<dbReference type="InterPro" id="IPR002577">
    <property type="entry name" value="HTH_HxlR"/>
</dbReference>
<dbReference type="InterPro" id="IPR003033">
    <property type="entry name" value="SCP2_sterol-bd_dom"/>
</dbReference>
<keyword evidence="2" id="KW-0238">DNA-binding</keyword>
<dbReference type="OrthoDB" id="9792527at2"/>
<evidence type="ECO:0000313" key="6">
    <source>
        <dbReference type="Proteomes" id="UP000308705"/>
    </source>
</evidence>
<dbReference type="Pfam" id="PF02036">
    <property type="entry name" value="SCP2"/>
    <property type="match status" value="1"/>
</dbReference>
<evidence type="ECO:0000256" key="1">
    <source>
        <dbReference type="ARBA" id="ARBA00023015"/>
    </source>
</evidence>
<feature type="domain" description="HTH hxlR-type" evidence="4">
    <location>
        <begin position="12"/>
        <end position="106"/>
    </location>
</feature>
<keyword evidence="3" id="KW-0804">Transcription</keyword>